<dbReference type="AlphaFoldDB" id="V6IYT8"/>
<accession>V6IYT8</accession>
<organism evidence="1 2">
    <name type="scientific">Sporolactobacillus laevolacticus DSM 442</name>
    <dbReference type="NCBI Taxonomy" id="1395513"/>
    <lineage>
        <taxon>Bacteria</taxon>
        <taxon>Bacillati</taxon>
        <taxon>Bacillota</taxon>
        <taxon>Bacilli</taxon>
        <taxon>Bacillales</taxon>
        <taxon>Sporolactobacillaceae</taxon>
        <taxon>Sporolactobacillus</taxon>
    </lineage>
</organism>
<dbReference type="EMBL" id="AWTC01000004">
    <property type="protein sequence ID" value="EST12627.1"/>
    <property type="molecule type" value="Genomic_DNA"/>
</dbReference>
<evidence type="ECO:0000313" key="1">
    <source>
        <dbReference type="EMBL" id="EST12627.1"/>
    </source>
</evidence>
<dbReference type="Pfam" id="PF08863">
    <property type="entry name" value="YolD"/>
    <property type="match status" value="1"/>
</dbReference>
<protein>
    <submittedName>
        <fullName evidence="1">3-oxoacyl-ACP synthase</fullName>
    </submittedName>
</protein>
<dbReference type="OrthoDB" id="2376882at2"/>
<dbReference type="PANTHER" id="PTHR40051:SF1">
    <property type="entry name" value="YOLD-LIKE FAMILY PROTEIN"/>
    <property type="match status" value="1"/>
</dbReference>
<reference evidence="1 2" key="1">
    <citation type="journal article" date="2013" name="Genome Announc.">
        <title>Genome Sequence of Sporolactobacillus laevolacticus DSM442, an Efficient Polymer-Grade D-Lactate Producer from Agricultural Waste Cottonseed as a Nitrogen Source.</title>
        <authorList>
            <person name="Wang H."/>
            <person name="Wang L."/>
            <person name="Ju J."/>
            <person name="Yu B."/>
            <person name="Ma Y."/>
        </authorList>
    </citation>
    <scope>NUCLEOTIDE SEQUENCE [LARGE SCALE GENOMIC DNA]</scope>
    <source>
        <strain evidence="1 2">DSM 442</strain>
    </source>
</reference>
<sequence>MSKETLGSHMRLESVLPEQAEPLTGECKNKEKIPRPDLAEDELQEIGRTLKISIRERKLIELSYFRDGFIRQKICYPARLDVLEKQLTIRDLYGIRWKLPIQNIVDIRLSNGDLDE</sequence>
<dbReference type="Proteomes" id="UP000018296">
    <property type="component" value="Unassembled WGS sequence"/>
</dbReference>
<gene>
    <name evidence="1" type="ORF">P343_05690</name>
</gene>
<proteinExistence type="predicted"/>
<dbReference type="PANTHER" id="PTHR40051">
    <property type="entry name" value="IG HYPOTHETICAL 15966"/>
    <property type="match status" value="1"/>
</dbReference>
<dbReference type="STRING" id="1395513.P343_05690"/>
<dbReference type="RefSeq" id="WP_023509434.1">
    <property type="nucleotide sequence ID" value="NZ_AWTC01000004.1"/>
</dbReference>
<dbReference type="PATRIC" id="fig|1395513.3.peg.1165"/>
<evidence type="ECO:0000313" key="2">
    <source>
        <dbReference type="Proteomes" id="UP000018296"/>
    </source>
</evidence>
<comment type="caution">
    <text evidence="1">The sequence shown here is derived from an EMBL/GenBank/DDBJ whole genome shotgun (WGS) entry which is preliminary data.</text>
</comment>
<keyword evidence="2" id="KW-1185">Reference proteome</keyword>
<name>V6IYT8_9BACL</name>
<dbReference type="InterPro" id="IPR014962">
    <property type="entry name" value="YolD"/>
</dbReference>